<feature type="transmembrane region" description="Helical" evidence="23">
    <location>
        <begin position="459"/>
        <end position="478"/>
    </location>
</feature>
<feature type="transmembrane region" description="Helical" evidence="23">
    <location>
        <begin position="714"/>
        <end position="736"/>
    </location>
</feature>
<name>A0ABQ1QBR5_9ACTN</name>
<dbReference type="InterPro" id="IPR050980">
    <property type="entry name" value="2C_sensor_his_kinase"/>
</dbReference>
<evidence type="ECO:0000256" key="22">
    <source>
        <dbReference type="ARBA" id="ARBA00041776"/>
    </source>
</evidence>
<feature type="transmembrane region" description="Helical" evidence="23">
    <location>
        <begin position="436"/>
        <end position="453"/>
    </location>
</feature>
<keyword evidence="27" id="KW-1185">Reference proteome</keyword>
<dbReference type="PANTHER" id="PTHR44936">
    <property type="entry name" value="SENSOR PROTEIN CREC"/>
    <property type="match status" value="1"/>
</dbReference>
<keyword evidence="13" id="KW-0067">ATP-binding</keyword>
<feature type="transmembrane region" description="Helical" evidence="23">
    <location>
        <begin position="412"/>
        <end position="429"/>
    </location>
</feature>
<dbReference type="Proteomes" id="UP000630594">
    <property type="component" value="Unassembled WGS sequence"/>
</dbReference>
<evidence type="ECO:0000256" key="11">
    <source>
        <dbReference type="ARBA" id="ARBA00022777"/>
    </source>
</evidence>
<dbReference type="InterPro" id="IPR003660">
    <property type="entry name" value="HAMP_dom"/>
</dbReference>
<evidence type="ECO:0000256" key="8">
    <source>
        <dbReference type="ARBA" id="ARBA00022679"/>
    </source>
</evidence>
<comment type="catalytic activity">
    <reaction evidence="1">
        <text>ATP + protein L-histidine = ADP + protein N-phospho-L-histidine.</text>
        <dbReference type="EC" id="2.7.13.3"/>
    </reaction>
</comment>
<dbReference type="InterPro" id="IPR004358">
    <property type="entry name" value="Sig_transdc_His_kin-like_C"/>
</dbReference>
<feature type="domain" description="Histidine kinase" evidence="24">
    <location>
        <begin position="119"/>
        <end position="329"/>
    </location>
</feature>
<keyword evidence="14" id="KW-0460">Magnesium</keyword>
<dbReference type="Pfam" id="PF02518">
    <property type="entry name" value="HATPase_c"/>
    <property type="match status" value="1"/>
</dbReference>
<dbReference type="SMART" id="SM00388">
    <property type="entry name" value="HisKA"/>
    <property type="match status" value="1"/>
</dbReference>
<dbReference type="CDD" id="cd06225">
    <property type="entry name" value="HAMP"/>
    <property type="match status" value="1"/>
</dbReference>
<dbReference type="SMART" id="SM00387">
    <property type="entry name" value="HATPase_c"/>
    <property type="match status" value="1"/>
</dbReference>
<dbReference type="InterPro" id="IPR003661">
    <property type="entry name" value="HisK_dim/P_dom"/>
</dbReference>
<gene>
    <name evidence="26" type="ORF">GCM10007231_19180</name>
</gene>
<evidence type="ECO:0000256" key="2">
    <source>
        <dbReference type="ARBA" id="ARBA00001936"/>
    </source>
</evidence>
<protein>
    <recommendedName>
        <fullName evidence="21">Signal transduction histidine-protein kinase/phosphatase MprB</fullName>
        <ecNumber evidence="5">2.7.13.3</ecNumber>
    </recommendedName>
    <alternativeName>
        <fullName evidence="22">Mycobacterial persistence regulator B</fullName>
    </alternativeName>
</protein>
<feature type="domain" description="HAMP" evidence="25">
    <location>
        <begin position="59"/>
        <end position="111"/>
    </location>
</feature>
<evidence type="ECO:0000256" key="4">
    <source>
        <dbReference type="ARBA" id="ARBA00004651"/>
    </source>
</evidence>
<dbReference type="Gene3D" id="3.30.565.10">
    <property type="entry name" value="Histidine kinase-like ATPase, C-terminal domain"/>
    <property type="match status" value="1"/>
</dbReference>
<dbReference type="EC" id="2.7.13.3" evidence="5"/>
<reference evidence="27" key="1">
    <citation type="journal article" date="2019" name="Int. J. Syst. Evol. Microbiol.">
        <title>The Global Catalogue of Microorganisms (GCM) 10K type strain sequencing project: providing services to taxonomists for standard genome sequencing and annotation.</title>
        <authorList>
            <consortium name="The Broad Institute Genomics Platform"/>
            <consortium name="The Broad Institute Genome Sequencing Center for Infectious Disease"/>
            <person name="Wu L."/>
            <person name="Ma J."/>
        </authorList>
    </citation>
    <scope>NUCLEOTIDE SEQUENCE [LARGE SCALE GENOMIC DNA]</scope>
    <source>
        <strain evidence="27">CCM 7403</strain>
    </source>
</reference>
<dbReference type="Pfam" id="PF00512">
    <property type="entry name" value="HisKA"/>
    <property type="match status" value="1"/>
</dbReference>
<keyword evidence="7" id="KW-0597">Phosphoprotein</keyword>
<evidence type="ECO:0000256" key="9">
    <source>
        <dbReference type="ARBA" id="ARBA00022692"/>
    </source>
</evidence>
<dbReference type="InterPro" id="IPR005467">
    <property type="entry name" value="His_kinase_dom"/>
</dbReference>
<evidence type="ECO:0000256" key="13">
    <source>
        <dbReference type="ARBA" id="ARBA00022840"/>
    </source>
</evidence>
<dbReference type="Pfam" id="PF13687">
    <property type="entry name" value="DUF4153"/>
    <property type="match status" value="1"/>
</dbReference>
<comment type="caution">
    <text evidence="26">The sequence shown here is derived from an EMBL/GenBank/DDBJ whole genome shotgun (WGS) entry which is preliminary data.</text>
</comment>
<sequence length="869" mass="90355">MSALTRINSIKVKLGLLVVAASLVTALVATVGSAAGVSAWLSLPVTLLLALVVTQLLAAGMVAPLVQMTEAARAMARGAYDARVLTPNTDEVGQLARSFNVMAADLQRVDAERRDLIATVSHELRTPVAALCAQLENLADGVVEATPERLGATLGSAERLGDLLADLLALSRLEAGVVELDPVAVDLAELVTGCAEEVRAAGRDTRIEVDVPAGMKVWADPVRLRQLVINGLDNAARHAPEDTAVEVTAQGTDDGAWWLEVVDAGPGVDPLERERVFERFGTDAQGGGTGLGLAVSRWVARLHGGSLAFVDPEPGRPGARLRLDVPGPAPTSATPVTVSPPAAAASAAASVPAVTLPPLAVEPVDPSTDSVGFLFGGRWPERRGAGAPWIVVAATLLGVLAALLVVGSEPGVAWAMVLVGAGGVALAASGRGADRFTQLCAALAVAAVVGMVVRGHLGVVALGVFAAAGTFLAGITHARTFRGMVAAGLAWPLSGLRGLPWLGRSLQLAGSASDRAAVARTVLLSLLGLAVFGVLLVSADALLQDWVARLVPDFRVDELVGRTFVAVAMAGMTLAAAYLARNPAEVDPRPGHGLTAANRWEWVVPVLAVVAVFAAFVVTQVVVVLGGDAYVQRTVGLTYAEYARQGFFQMVLATALALVVVWAASRRAGRTPLDRRWLRGTTGVLCLLVLGVVATALGRLSVYQDAYGYTVPRVLAYSVEGWLGLVVLSVVVLGLLGRTAWVPRVALVTGAAIVVGLGWFDTSGWVAGRNIDRYEATGKLDLEYLGALGDGALPVVVDRLPAELAACVIHLGPRGDYQQPGVWIDETDWRSWTWDLARAREAVSELGDDVAVPKDGCPYDTDLYGGSGS</sequence>
<evidence type="ECO:0000256" key="23">
    <source>
        <dbReference type="SAM" id="Phobius"/>
    </source>
</evidence>
<keyword evidence="6" id="KW-1003">Cell membrane</keyword>
<evidence type="ECO:0000256" key="10">
    <source>
        <dbReference type="ARBA" id="ARBA00022741"/>
    </source>
</evidence>
<comment type="subcellular location">
    <subcellularLocation>
        <location evidence="4">Cell membrane</location>
        <topology evidence="4">Multi-pass membrane protein</topology>
    </subcellularLocation>
</comment>
<feature type="transmembrane region" description="Helical" evidence="23">
    <location>
        <begin position="517"/>
        <end position="539"/>
    </location>
</feature>
<dbReference type="SMART" id="SM00304">
    <property type="entry name" value="HAMP"/>
    <property type="match status" value="1"/>
</dbReference>
<evidence type="ECO:0000256" key="1">
    <source>
        <dbReference type="ARBA" id="ARBA00000085"/>
    </source>
</evidence>
<evidence type="ECO:0000259" key="24">
    <source>
        <dbReference type="PROSITE" id="PS50109"/>
    </source>
</evidence>
<dbReference type="InterPro" id="IPR036890">
    <property type="entry name" value="HATPase_C_sf"/>
</dbReference>
<keyword evidence="19" id="KW-0843">Virulence</keyword>
<keyword evidence="11" id="KW-0418">Kinase</keyword>
<dbReference type="Gene3D" id="1.10.287.130">
    <property type="match status" value="1"/>
</dbReference>
<evidence type="ECO:0000256" key="19">
    <source>
        <dbReference type="ARBA" id="ARBA00023026"/>
    </source>
</evidence>
<evidence type="ECO:0000256" key="3">
    <source>
        <dbReference type="ARBA" id="ARBA00001946"/>
    </source>
</evidence>
<evidence type="ECO:0000256" key="18">
    <source>
        <dbReference type="ARBA" id="ARBA00023016"/>
    </source>
</evidence>
<dbReference type="Gene3D" id="6.10.340.10">
    <property type="match status" value="1"/>
</dbReference>
<keyword evidence="10" id="KW-0547">Nucleotide-binding</keyword>
<evidence type="ECO:0000256" key="14">
    <source>
        <dbReference type="ARBA" id="ARBA00022842"/>
    </source>
</evidence>
<feature type="transmembrane region" description="Helical" evidence="23">
    <location>
        <begin position="559"/>
        <end position="581"/>
    </location>
</feature>
<feature type="transmembrane region" description="Helical" evidence="23">
    <location>
        <begin position="741"/>
        <end position="760"/>
    </location>
</feature>
<dbReference type="EMBL" id="BMCK01000002">
    <property type="protein sequence ID" value="GGD20132.1"/>
    <property type="molecule type" value="Genomic_DNA"/>
</dbReference>
<dbReference type="SUPFAM" id="SSF47384">
    <property type="entry name" value="Homodimeric domain of signal transducing histidine kinase"/>
    <property type="match status" value="1"/>
</dbReference>
<dbReference type="PANTHER" id="PTHR44936:SF9">
    <property type="entry name" value="SENSOR PROTEIN CREC"/>
    <property type="match status" value="1"/>
</dbReference>
<evidence type="ECO:0000259" key="25">
    <source>
        <dbReference type="PROSITE" id="PS50885"/>
    </source>
</evidence>
<keyword evidence="15" id="KW-0904">Protein phosphatase</keyword>
<dbReference type="InterPro" id="IPR025291">
    <property type="entry name" value="DUF4153"/>
</dbReference>
<evidence type="ECO:0000256" key="15">
    <source>
        <dbReference type="ARBA" id="ARBA00022912"/>
    </source>
</evidence>
<evidence type="ECO:0000256" key="21">
    <source>
        <dbReference type="ARBA" id="ARBA00040454"/>
    </source>
</evidence>
<keyword evidence="18" id="KW-0346">Stress response</keyword>
<keyword evidence="8" id="KW-0808">Transferase</keyword>
<evidence type="ECO:0000256" key="16">
    <source>
        <dbReference type="ARBA" id="ARBA00022989"/>
    </source>
</evidence>
<keyword evidence="17" id="KW-0902">Two-component regulatory system</keyword>
<keyword evidence="23" id="KW-0472">Membrane</keyword>
<feature type="transmembrane region" description="Helical" evidence="23">
    <location>
        <begin position="387"/>
        <end position="406"/>
    </location>
</feature>
<feature type="transmembrane region" description="Helical" evidence="23">
    <location>
        <begin position="646"/>
        <end position="665"/>
    </location>
</feature>
<evidence type="ECO:0000256" key="7">
    <source>
        <dbReference type="ARBA" id="ARBA00022553"/>
    </source>
</evidence>
<evidence type="ECO:0000313" key="27">
    <source>
        <dbReference type="Proteomes" id="UP000630594"/>
    </source>
</evidence>
<dbReference type="RefSeq" id="WP_188421563.1">
    <property type="nucleotide sequence ID" value="NZ_BMCK01000002.1"/>
</dbReference>
<dbReference type="SUPFAM" id="SSF158472">
    <property type="entry name" value="HAMP domain-like"/>
    <property type="match status" value="1"/>
</dbReference>
<evidence type="ECO:0000313" key="26">
    <source>
        <dbReference type="EMBL" id="GGD20132.1"/>
    </source>
</evidence>
<accession>A0ABQ1QBR5</accession>
<evidence type="ECO:0000256" key="5">
    <source>
        <dbReference type="ARBA" id="ARBA00012438"/>
    </source>
</evidence>
<keyword evidence="12" id="KW-0378">Hydrolase</keyword>
<organism evidence="26 27">
    <name type="scientific">Nocardioides daphniae</name>
    <dbReference type="NCBI Taxonomy" id="402297"/>
    <lineage>
        <taxon>Bacteria</taxon>
        <taxon>Bacillati</taxon>
        <taxon>Actinomycetota</taxon>
        <taxon>Actinomycetes</taxon>
        <taxon>Propionibacteriales</taxon>
        <taxon>Nocardioidaceae</taxon>
        <taxon>Nocardioides</taxon>
    </lineage>
</organism>
<feature type="transmembrane region" description="Helical" evidence="23">
    <location>
        <begin position="677"/>
        <end position="702"/>
    </location>
</feature>
<comment type="cofactor">
    <cofactor evidence="2">
        <name>Mn(2+)</name>
        <dbReference type="ChEBI" id="CHEBI:29035"/>
    </cofactor>
</comment>
<dbReference type="PROSITE" id="PS50885">
    <property type="entry name" value="HAMP"/>
    <property type="match status" value="1"/>
</dbReference>
<evidence type="ECO:0000256" key="17">
    <source>
        <dbReference type="ARBA" id="ARBA00023012"/>
    </source>
</evidence>
<keyword evidence="16 23" id="KW-1133">Transmembrane helix</keyword>
<comment type="cofactor">
    <cofactor evidence="3">
        <name>Mg(2+)</name>
        <dbReference type="ChEBI" id="CHEBI:18420"/>
    </cofactor>
</comment>
<dbReference type="CDD" id="cd00082">
    <property type="entry name" value="HisKA"/>
    <property type="match status" value="1"/>
</dbReference>
<feature type="transmembrane region" description="Helical" evidence="23">
    <location>
        <begin position="602"/>
        <end position="626"/>
    </location>
</feature>
<evidence type="ECO:0000256" key="20">
    <source>
        <dbReference type="ARBA" id="ARBA00023211"/>
    </source>
</evidence>
<dbReference type="InterPro" id="IPR003594">
    <property type="entry name" value="HATPase_dom"/>
</dbReference>
<evidence type="ECO:0000256" key="6">
    <source>
        <dbReference type="ARBA" id="ARBA00022475"/>
    </source>
</evidence>
<dbReference type="PRINTS" id="PR00344">
    <property type="entry name" value="BCTRLSENSOR"/>
</dbReference>
<dbReference type="PROSITE" id="PS50109">
    <property type="entry name" value="HIS_KIN"/>
    <property type="match status" value="1"/>
</dbReference>
<feature type="transmembrane region" description="Helical" evidence="23">
    <location>
        <begin position="44"/>
        <end position="66"/>
    </location>
</feature>
<proteinExistence type="predicted"/>
<dbReference type="SUPFAM" id="SSF55874">
    <property type="entry name" value="ATPase domain of HSP90 chaperone/DNA topoisomerase II/histidine kinase"/>
    <property type="match status" value="1"/>
</dbReference>
<dbReference type="CDD" id="cd00075">
    <property type="entry name" value="HATPase"/>
    <property type="match status" value="1"/>
</dbReference>
<evidence type="ECO:0000256" key="12">
    <source>
        <dbReference type="ARBA" id="ARBA00022801"/>
    </source>
</evidence>
<dbReference type="Pfam" id="PF00672">
    <property type="entry name" value="HAMP"/>
    <property type="match status" value="1"/>
</dbReference>
<keyword evidence="9 23" id="KW-0812">Transmembrane</keyword>
<keyword evidence="20" id="KW-0464">Manganese</keyword>
<dbReference type="InterPro" id="IPR036097">
    <property type="entry name" value="HisK_dim/P_sf"/>
</dbReference>